<name>A0A315FT09_9BURK</name>
<evidence type="ECO:0000256" key="1">
    <source>
        <dbReference type="SAM" id="MobiDB-lite"/>
    </source>
</evidence>
<sequence>MSQGTAFGKSIVPTQPGQVVNPAGVNSSAWSGKTSAPSQTPTGLGGFSAPQTSSQAMDSAKTMGLAGFGNQAMDKCASYTPGSGDAARDQECAAVNFLSQRCLTPLGAQAAIVNKSGGGSSQSQLNSSYCADSYGKGANQFNFGERVKSTDQLFGAAGSAQANAGSMTGQVCTQKAVVTRPAEYEQNTCVKSVNTDVATCSQFLKVVAIQEPGCTAGQFLTRVTADPCPGCIDKLAYDFTCTSTGYRMHAFTIYKSNGATNTELGTRDIAGRVGFSVPRTLGPNSHSGGYCYSTYYSQSCTSLTCSITTEFYNDCQGTSYVGSNSFQVPMVTKYNSYWDNQCKSLEQSAGIQLGTP</sequence>
<dbReference type="AlphaFoldDB" id="A0A315FT09"/>
<organism evidence="2 3">
    <name type="scientific">Limnohabitans curvus</name>
    <dbReference type="NCBI Taxonomy" id="323423"/>
    <lineage>
        <taxon>Bacteria</taxon>
        <taxon>Pseudomonadati</taxon>
        <taxon>Pseudomonadota</taxon>
        <taxon>Betaproteobacteria</taxon>
        <taxon>Burkholderiales</taxon>
        <taxon>Comamonadaceae</taxon>
        <taxon>Limnohabitans</taxon>
    </lineage>
</organism>
<gene>
    <name evidence="2" type="ORF">B9Z44_14470</name>
</gene>
<feature type="region of interest" description="Disordered" evidence="1">
    <location>
        <begin position="1"/>
        <end position="58"/>
    </location>
</feature>
<comment type="caution">
    <text evidence="2">The sequence shown here is derived from an EMBL/GenBank/DDBJ whole genome shotgun (WGS) entry which is preliminary data.</text>
</comment>
<keyword evidence="3" id="KW-1185">Reference proteome</keyword>
<dbReference type="RefSeq" id="WP_146180637.1">
    <property type="nucleotide sequence ID" value="NZ_NESP01000002.1"/>
</dbReference>
<accession>A0A315FT09</accession>
<evidence type="ECO:0000313" key="2">
    <source>
        <dbReference type="EMBL" id="PUE56447.1"/>
    </source>
</evidence>
<dbReference type="EMBL" id="NESP01000002">
    <property type="protein sequence ID" value="PUE56447.1"/>
    <property type="molecule type" value="Genomic_DNA"/>
</dbReference>
<proteinExistence type="predicted"/>
<evidence type="ECO:0000313" key="3">
    <source>
        <dbReference type="Proteomes" id="UP000251341"/>
    </source>
</evidence>
<protein>
    <submittedName>
        <fullName evidence="2">Uncharacterized protein</fullName>
    </submittedName>
</protein>
<feature type="compositionally biased region" description="Polar residues" evidence="1">
    <location>
        <begin position="12"/>
        <end position="42"/>
    </location>
</feature>
<reference evidence="2 3" key="1">
    <citation type="submission" date="2017-04" db="EMBL/GenBank/DDBJ databases">
        <title>Unexpected and diverse lifestyles within the genus Limnohabitans.</title>
        <authorList>
            <person name="Kasalicky V."/>
            <person name="Mehrshad M."/>
            <person name="Andrei S.-A."/>
            <person name="Salcher M."/>
            <person name="Kratochvilova H."/>
            <person name="Simek K."/>
            <person name="Ghai R."/>
        </authorList>
    </citation>
    <scope>NUCLEOTIDE SEQUENCE [LARGE SCALE GENOMIC DNA]</scope>
    <source>
        <strain evidence="2 3">MWH-C5</strain>
    </source>
</reference>
<dbReference type="Proteomes" id="UP000251341">
    <property type="component" value="Unassembled WGS sequence"/>
</dbReference>